<dbReference type="PANTHER" id="PTHR36509:SF2">
    <property type="entry name" value="BLL3101 PROTEIN"/>
    <property type="match status" value="1"/>
</dbReference>
<dbReference type="OrthoDB" id="9777345at2"/>
<dbReference type="InterPro" id="IPR012038">
    <property type="entry name" value="UCP009471"/>
</dbReference>
<keyword evidence="1" id="KW-0812">Transmembrane</keyword>
<dbReference type="Gene3D" id="2.60.120.600">
    <property type="entry name" value="Domain of unknown function DUF1214, C-terminal domain"/>
    <property type="match status" value="1"/>
</dbReference>
<evidence type="ECO:0000259" key="2">
    <source>
        <dbReference type="Pfam" id="PF06742"/>
    </source>
</evidence>
<evidence type="ECO:0000256" key="1">
    <source>
        <dbReference type="SAM" id="Phobius"/>
    </source>
</evidence>
<comment type="caution">
    <text evidence="3">The sequence shown here is derived from an EMBL/GenBank/DDBJ whole genome shotgun (WGS) entry which is preliminary data.</text>
</comment>
<proteinExistence type="predicted"/>
<gene>
    <name evidence="3" type="ORF">GRI58_03495</name>
</gene>
<keyword evidence="4" id="KW-1185">Reference proteome</keyword>
<evidence type="ECO:0000313" key="3">
    <source>
        <dbReference type="EMBL" id="MXP27887.1"/>
    </source>
</evidence>
<dbReference type="InterPro" id="IPR037049">
    <property type="entry name" value="DUF1214_C_sf"/>
</dbReference>
<feature type="transmembrane region" description="Helical" evidence="1">
    <location>
        <begin position="12"/>
        <end position="37"/>
    </location>
</feature>
<dbReference type="PANTHER" id="PTHR36509">
    <property type="entry name" value="BLL3101 PROTEIN"/>
    <property type="match status" value="1"/>
</dbReference>
<dbReference type="InterPro" id="IPR010621">
    <property type="entry name" value="DUF1214"/>
</dbReference>
<accession>A0A845AEH6</accession>
<dbReference type="RefSeq" id="WP_160752181.1">
    <property type="nucleotide sequence ID" value="NZ_WTYA01000002.1"/>
</dbReference>
<organism evidence="3 4">
    <name type="scientific">Qipengyuania algicida</name>
    <dbReference type="NCBI Taxonomy" id="1836209"/>
    <lineage>
        <taxon>Bacteria</taxon>
        <taxon>Pseudomonadati</taxon>
        <taxon>Pseudomonadota</taxon>
        <taxon>Alphaproteobacteria</taxon>
        <taxon>Sphingomonadales</taxon>
        <taxon>Erythrobacteraceae</taxon>
        <taxon>Qipengyuania</taxon>
    </lineage>
</organism>
<name>A0A845AEH6_9SPHN</name>
<dbReference type="AlphaFoldDB" id="A0A845AEH6"/>
<keyword evidence="1" id="KW-0472">Membrane</keyword>
<protein>
    <submittedName>
        <fullName evidence="3">DUF1214 domain-containing protein</fullName>
    </submittedName>
</protein>
<dbReference type="EMBL" id="WTYA01000002">
    <property type="protein sequence ID" value="MXP27887.1"/>
    <property type="molecule type" value="Genomic_DNA"/>
</dbReference>
<dbReference type="Proteomes" id="UP000439780">
    <property type="component" value="Unassembled WGS sequence"/>
</dbReference>
<reference evidence="3 4" key="1">
    <citation type="submission" date="2019-12" db="EMBL/GenBank/DDBJ databases">
        <title>Genomic-based taxomic classification of the family Erythrobacteraceae.</title>
        <authorList>
            <person name="Xu L."/>
        </authorList>
    </citation>
    <scope>NUCLEOTIDE SEQUENCE [LARGE SCALE GENOMIC DNA]</scope>
    <source>
        <strain evidence="3 4">KEMB 9005-328</strain>
    </source>
</reference>
<dbReference type="Pfam" id="PF06742">
    <property type="entry name" value="DUF1214"/>
    <property type="match status" value="1"/>
</dbReference>
<sequence length="207" mass="22226">MTDKAGSHLRRAALYVGAILIGVSVGGYSALAMGGLLPGSRGLDSAGVDVNGWHSDFAIGSSSANPYVRARVARSGLLALSRSEAVYFTTASDEDGQPLREQCDYRIFGAGMPAQWWSITLYDGESRLPMNDDHALSIDASRLNGNSWSALISARRPGNGLWVSSRNAGRFDVTLRLYIPDKNLFSNPQDVLNPPRIERLGCPRGAA</sequence>
<feature type="domain" description="DUF1214" evidence="2">
    <location>
        <begin position="84"/>
        <end position="181"/>
    </location>
</feature>
<keyword evidence="1" id="KW-1133">Transmembrane helix</keyword>
<dbReference type="PIRSF" id="PIRSF009471">
    <property type="entry name" value="UCP009471"/>
    <property type="match status" value="1"/>
</dbReference>
<dbReference type="SUPFAM" id="SSF160935">
    <property type="entry name" value="VPA0735-like"/>
    <property type="match status" value="1"/>
</dbReference>
<evidence type="ECO:0000313" key="4">
    <source>
        <dbReference type="Proteomes" id="UP000439780"/>
    </source>
</evidence>